<comment type="caution">
    <text evidence="1">The sequence shown here is derived from an EMBL/GenBank/DDBJ whole genome shotgun (WGS) entry which is preliminary data.</text>
</comment>
<proteinExistence type="predicted"/>
<reference evidence="1" key="1">
    <citation type="submission" date="2018-11" db="EMBL/GenBank/DDBJ databases">
        <authorList>
            <consortium name="Pathogen Informatics"/>
        </authorList>
    </citation>
    <scope>NUCLEOTIDE SEQUENCE</scope>
</reference>
<dbReference type="EMBL" id="CAAALY010247821">
    <property type="protein sequence ID" value="VEL34515.1"/>
    <property type="molecule type" value="Genomic_DNA"/>
</dbReference>
<sequence length="148" mass="16563">MSTVASVSLSIHPAVRLEDSFRFRNPTRESMHSDSRVRRGSVLLCYSIQPDSNREDPHVLFPISFPCFRMPGCPCASLSVHLHEYMRVSIYACVYVLVCPNVAIGNSGFTSRRIRLSVDCYADTLEATVHHRTDGQVAKESVEIGCSR</sequence>
<gene>
    <name evidence="1" type="ORF">PXEA_LOCUS27955</name>
</gene>
<protein>
    <submittedName>
        <fullName evidence="1">Uncharacterized protein</fullName>
    </submittedName>
</protein>
<name>A0A448XE44_9PLAT</name>
<dbReference type="Proteomes" id="UP000784294">
    <property type="component" value="Unassembled WGS sequence"/>
</dbReference>
<keyword evidence="2" id="KW-1185">Reference proteome</keyword>
<dbReference type="AlphaFoldDB" id="A0A448XE44"/>
<evidence type="ECO:0000313" key="1">
    <source>
        <dbReference type="EMBL" id="VEL34515.1"/>
    </source>
</evidence>
<evidence type="ECO:0000313" key="2">
    <source>
        <dbReference type="Proteomes" id="UP000784294"/>
    </source>
</evidence>
<accession>A0A448XE44</accession>
<organism evidence="1 2">
    <name type="scientific">Protopolystoma xenopodis</name>
    <dbReference type="NCBI Taxonomy" id="117903"/>
    <lineage>
        <taxon>Eukaryota</taxon>
        <taxon>Metazoa</taxon>
        <taxon>Spiralia</taxon>
        <taxon>Lophotrochozoa</taxon>
        <taxon>Platyhelminthes</taxon>
        <taxon>Monogenea</taxon>
        <taxon>Polyopisthocotylea</taxon>
        <taxon>Polystomatidea</taxon>
        <taxon>Polystomatidae</taxon>
        <taxon>Protopolystoma</taxon>
    </lineage>
</organism>